<evidence type="ECO:0000256" key="1">
    <source>
        <dbReference type="SAM" id="SignalP"/>
    </source>
</evidence>
<evidence type="ECO:0008006" key="4">
    <source>
        <dbReference type="Google" id="ProtNLM"/>
    </source>
</evidence>
<dbReference type="EMBL" id="QJRX01000004">
    <property type="protein sequence ID" value="PYC25763.1"/>
    <property type="molecule type" value="Genomic_DNA"/>
</dbReference>
<comment type="caution">
    <text evidence="2">The sequence shown here is derived from an EMBL/GenBank/DDBJ whole genome shotgun (WGS) entry which is preliminary data.</text>
</comment>
<dbReference type="RefSeq" id="WP_110682114.1">
    <property type="nucleotide sequence ID" value="NZ_QJRX01000004.1"/>
</dbReference>
<keyword evidence="1" id="KW-0732">Signal</keyword>
<proteinExistence type="predicted"/>
<dbReference type="OrthoDB" id="8776561at2"/>
<feature type="chain" id="PRO_5016004071" description="Lipoprotein" evidence="1">
    <location>
        <begin position="17"/>
        <end position="223"/>
    </location>
</feature>
<dbReference type="AlphaFoldDB" id="A0A2V4LHZ1"/>
<sequence>MSKARTLLFALLPLFAGCQMFSVYENKPVTPAQRLQGELGLVDGRLLLRPCGEQRRYAVINEGDSDIAREAGQLLADGHDRLFVDLLGTLGSTSETGLDGALRPTQVYRLQGEGPGCNEPGFERLLLRANGHEPDWSLGVSDQGLVLLRPGQPPLALPYLEEQLPEGRFSLSSEANGQRLELWLAPQRCMDGMSGAVQHLSAELRLNGEVQRGCASFGGARNR</sequence>
<organism evidence="2 3">
    <name type="scientific">Aquipseudomonas alcaligenes</name>
    <name type="common">Pseudomonas alcaligenes</name>
    <dbReference type="NCBI Taxonomy" id="43263"/>
    <lineage>
        <taxon>Bacteria</taxon>
        <taxon>Pseudomonadati</taxon>
        <taxon>Pseudomonadota</taxon>
        <taxon>Gammaproteobacteria</taxon>
        <taxon>Pseudomonadales</taxon>
        <taxon>Pseudomonadaceae</taxon>
        <taxon>Aquipseudomonas</taxon>
    </lineage>
</organism>
<name>A0A2V4LHZ1_AQUAC</name>
<evidence type="ECO:0000313" key="3">
    <source>
        <dbReference type="Proteomes" id="UP000248146"/>
    </source>
</evidence>
<evidence type="ECO:0000313" key="2">
    <source>
        <dbReference type="EMBL" id="PYC25763.1"/>
    </source>
</evidence>
<feature type="signal peptide" evidence="1">
    <location>
        <begin position="1"/>
        <end position="16"/>
    </location>
</feature>
<accession>A0A2V4LHZ1</accession>
<gene>
    <name evidence="2" type="ORF">DMO17_08790</name>
</gene>
<protein>
    <recommendedName>
        <fullName evidence="4">Lipoprotein</fullName>
    </recommendedName>
</protein>
<dbReference type="PROSITE" id="PS51257">
    <property type="entry name" value="PROKAR_LIPOPROTEIN"/>
    <property type="match status" value="1"/>
</dbReference>
<dbReference type="Proteomes" id="UP000248146">
    <property type="component" value="Unassembled WGS sequence"/>
</dbReference>
<reference evidence="2 3" key="1">
    <citation type="submission" date="2018-06" db="EMBL/GenBank/DDBJ databases">
        <title>Pseudomonas diversity within urban Lake Michigan freshwaters.</title>
        <authorList>
            <person name="Batrich M."/>
            <person name="Hatzopoulos T."/>
            <person name="Putonti C."/>
        </authorList>
    </citation>
    <scope>NUCLEOTIDE SEQUENCE [LARGE SCALE GENOMIC DNA]</scope>
    <source>
        <strain evidence="2 3">MB-090714</strain>
    </source>
</reference>